<dbReference type="CDD" id="cd07516">
    <property type="entry name" value="HAD_Pase"/>
    <property type="match status" value="1"/>
</dbReference>
<reference evidence="2" key="1">
    <citation type="submission" date="2015-08" db="EMBL/GenBank/DDBJ databases">
        <title>Vibrio galatheae sp. nov., a novel member of the Vibrionaceae family isolated from the Solomon Islands.</title>
        <authorList>
            <person name="Giubergia S."/>
            <person name="Machado H."/>
            <person name="Mateiu R.V."/>
            <person name="Gram L."/>
        </authorList>
    </citation>
    <scope>NUCLEOTIDE SEQUENCE [LARGE SCALE GENOMIC DNA]</scope>
    <source>
        <strain evidence="2">DSM 19134</strain>
    </source>
</reference>
<dbReference type="PROSITE" id="PS01229">
    <property type="entry name" value="COF_2"/>
    <property type="match status" value="1"/>
</dbReference>
<dbReference type="InterPro" id="IPR036412">
    <property type="entry name" value="HAD-like_sf"/>
</dbReference>
<sequence length="274" mass="31095">MSYQVLALDLDGTTLRDDHTLNPWVIECVQQLAKKYHVMVVTGRHHTAAKPYYEELGIDTPIICCNGVYRYDYASDTVETSMPIPKSLAKDFLSLANQHALRMVMYTESGMAYLQQNPMPYMIPLQRWAMNYPIEKRPNIYQIEDFRHELELATEVWKFVVQGDDENFHTFMQEPAIVEHFSGSFSGENRVDLAMKGHSKGQALKDYLATLQLDIEQAVAVGDNYNDVSMLSMAGCGVAMLQADEGVKRHADRVTTTDNYGEGLAQLLKQLFPL</sequence>
<keyword evidence="1" id="KW-0378">Hydrolase</keyword>
<dbReference type="PANTHER" id="PTHR10000">
    <property type="entry name" value="PHOSPHOSERINE PHOSPHATASE"/>
    <property type="match status" value="1"/>
</dbReference>
<evidence type="ECO:0000313" key="1">
    <source>
        <dbReference type="EMBL" id="KOO08879.1"/>
    </source>
</evidence>
<dbReference type="GO" id="GO:0016791">
    <property type="term" value="F:phosphatase activity"/>
    <property type="evidence" value="ECO:0007669"/>
    <property type="project" value="UniProtKB-ARBA"/>
</dbReference>
<dbReference type="NCBIfam" id="TIGR00099">
    <property type="entry name" value="Cof-subfamily"/>
    <property type="match status" value="1"/>
</dbReference>
<dbReference type="GO" id="GO:0000287">
    <property type="term" value="F:magnesium ion binding"/>
    <property type="evidence" value="ECO:0007669"/>
    <property type="project" value="UniProtKB-ARBA"/>
</dbReference>
<dbReference type="Gene3D" id="3.40.50.1000">
    <property type="entry name" value="HAD superfamily/HAD-like"/>
    <property type="match status" value="1"/>
</dbReference>
<dbReference type="Pfam" id="PF08282">
    <property type="entry name" value="Hydrolase_3"/>
    <property type="match status" value="1"/>
</dbReference>
<proteinExistence type="predicted"/>
<dbReference type="PATRIC" id="fig|171383.3.peg.98"/>
<dbReference type="RefSeq" id="WP_053407132.1">
    <property type="nucleotide sequence ID" value="NZ_DAIPHI010000005.1"/>
</dbReference>
<dbReference type="SFLD" id="SFLDG01140">
    <property type="entry name" value="C2.B:_Phosphomannomutase_and_P"/>
    <property type="match status" value="1"/>
</dbReference>
<dbReference type="SUPFAM" id="SSF56784">
    <property type="entry name" value="HAD-like"/>
    <property type="match status" value="1"/>
</dbReference>
<dbReference type="GO" id="GO:0005829">
    <property type="term" value="C:cytosol"/>
    <property type="evidence" value="ECO:0007669"/>
    <property type="project" value="TreeGrafter"/>
</dbReference>
<dbReference type="InterPro" id="IPR023214">
    <property type="entry name" value="HAD_sf"/>
</dbReference>
<organism evidence="1 2">
    <name type="scientific">Vibrio hepatarius</name>
    <dbReference type="NCBI Taxonomy" id="171383"/>
    <lineage>
        <taxon>Bacteria</taxon>
        <taxon>Pseudomonadati</taxon>
        <taxon>Pseudomonadota</taxon>
        <taxon>Gammaproteobacteria</taxon>
        <taxon>Vibrionales</taxon>
        <taxon>Vibrionaceae</taxon>
        <taxon>Vibrio</taxon>
        <taxon>Vibrio oreintalis group</taxon>
    </lineage>
</organism>
<dbReference type="STRING" id="171383.AKJ31_00480"/>
<accession>A0A0M0I3J9</accession>
<keyword evidence="2" id="KW-1185">Reference proteome</keyword>
<name>A0A0M0I3J9_9VIBR</name>
<dbReference type="EMBL" id="LHPI01000001">
    <property type="protein sequence ID" value="KOO08879.1"/>
    <property type="molecule type" value="Genomic_DNA"/>
</dbReference>
<comment type="caution">
    <text evidence="1">The sequence shown here is derived from an EMBL/GenBank/DDBJ whole genome shotgun (WGS) entry which is preliminary data.</text>
</comment>
<dbReference type="InterPro" id="IPR000150">
    <property type="entry name" value="Cof"/>
</dbReference>
<dbReference type="InterPro" id="IPR006379">
    <property type="entry name" value="HAD-SF_hydro_IIB"/>
</dbReference>
<dbReference type="NCBIfam" id="TIGR01484">
    <property type="entry name" value="HAD-SF-IIB"/>
    <property type="match status" value="1"/>
</dbReference>
<dbReference type="Proteomes" id="UP000037530">
    <property type="component" value="Unassembled WGS sequence"/>
</dbReference>
<protein>
    <submittedName>
        <fullName evidence="1">HAD family hydrolase</fullName>
    </submittedName>
</protein>
<dbReference type="PANTHER" id="PTHR10000:SF58">
    <property type="entry name" value="PYRIDOXAL PHOSPHATE PHOSPHATASE YBHA"/>
    <property type="match status" value="1"/>
</dbReference>
<dbReference type="Gene3D" id="3.30.1240.10">
    <property type="match status" value="1"/>
</dbReference>
<evidence type="ECO:0000313" key="2">
    <source>
        <dbReference type="Proteomes" id="UP000037530"/>
    </source>
</evidence>
<gene>
    <name evidence="1" type="ORF">AKJ31_00480</name>
</gene>
<dbReference type="OrthoDB" id="9781413at2"/>
<dbReference type="SFLD" id="SFLDS00003">
    <property type="entry name" value="Haloacid_Dehalogenase"/>
    <property type="match status" value="1"/>
</dbReference>
<dbReference type="AlphaFoldDB" id="A0A0M0I3J9"/>